<sequence length="76" mass="8817">MHGYEQMKKIWLKGMLSQEDGTRWASCEIVALASAMRGMQQRSHKKRDSRWDFPYSLQCMEVAFWGDIAGTCLEEA</sequence>
<gene>
    <name evidence="1" type="ORF">SLEP1_g20248</name>
</gene>
<proteinExistence type="predicted"/>
<evidence type="ECO:0000313" key="2">
    <source>
        <dbReference type="Proteomes" id="UP001054252"/>
    </source>
</evidence>
<keyword evidence="2" id="KW-1185">Reference proteome</keyword>
<organism evidence="1 2">
    <name type="scientific">Rubroshorea leprosula</name>
    <dbReference type="NCBI Taxonomy" id="152421"/>
    <lineage>
        <taxon>Eukaryota</taxon>
        <taxon>Viridiplantae</taxon>
        <taxon>Streptophyta</taxon>
        <taxon>Embryophyta</taxon>
        <taxon>Tracheophyta</taxon>
        <taxon>Spermatophyta</taxon>
        <taxon>Magnoliopsida</taxon>
        <taxon>eudicotyledons</taxon>
        <taxon>Gunneridae</taxon>
        <taxon>Pentapetalae</taxon>
        <taxon>rosids</taxon>
        <taxon>malvids</taxon>
        <taxon>Malvales</taxon>
        <taxon>Dipterocarpaceae</taxon>
        <taxon>Rubroshorea</taxon>
    </lineage>
</organism>
<dbReference type="AlphaFoldDB" id="A0AAV5J223"/>
<reference evidence="1 2" key="1">
    <citation type="journal article" date="2021" name="Commun. Biol.">
        <title>The genome of Shorea leprosula (Dipterocarpaceae) highlights the ecological relevance of drought in aseasonal tropical rainforests.</title>
        <authorList>
            <person name="Ng K.K.S."/>
            <person name="Kobayashi M.J."/>
            <person name="Fawcett J.A."/>
            <person name="Hatakeyama M."/>
            <person name="Paape T."/>
            <person name="Ng C.H."/>
            <person name="Ang C.C."/>
            <person name="Tnah L.H."/>
            <person name="Lee C.T."/>
            <person name="Nishiyama T."/>
            <person name="Sese J."/>
            <person name="O'Brien M.J."/>
            <person name="Copetti D."/>
            <person name="Mohd Noor M.I."/>
            <person name="Ong R.C."/>
            <person name="Putra M."/>
            <person name="Sireger I.Z."/>
            <person name="Indrioko S."/>
            <person name="Kosugi Y."/>
            <person name="Izuno A."/>
            <person name="Isagi Y."/>
            <person name="Lee S.L."/>
            <person name="Shimizu K.K."/>
        </authorList>
    </citation>
    <scope>NUCLEOTIDE SEQUENCE [LARGE SCALE GENOMIC DNA]</scope>
    <source>
        <strain evidence="1">214</strain>
    </source>
</reference>
<name>A0AAV5J223_9ROSI</name>
<evidence type="ECO:0000313" key="1">
    <source>
        <dbReference type="EMBL" id="GKV08644.1"/>
    </source>
</evidence>
<protein>
    <submittedName>
        <fullName evidence="1">Uncharacterized protein</fullName>
    </submittedName>
</protein>
<accession>A0AAV5J223</accession>
<dbReference type="Proteomes" id="UP001054252">
    <property type="component" value="Unassembled WGS sequence"/>
</dbReference>
<dbReference type="EMBL" id="BPVZ01000029">
    <property type="protein sequence ID" value="GKV08644.1"/>
    <property type="molecule type" value="Genomic_DNA"/>
</dbReference>
<comment type="caution">
    <text evidence="1">The sequence shown here is derived from an EMBL/GenBank/DDBJ whole genome shotgun (WGS) entry which is preliminary data.</text>
</comment>